<evidence type="ECO:0000313" key="3">
    <source>
        <dbReference type="Proteomes" id="UP001224775"/>
    </source>
</evidence>
<organism evidence="2 3">
    <name type="scientific">Skeletonema marinoi</name>
    <dbReference type="NCBI Taxonomy" id="267567"/>
    <lineage>
        <taxon>Eukaryota</taxon>
        <taxon>Sar</taxon>
        <taxon>Stramenopiles</taxon>
        <taxon>Ochrophyta</taxon>
        <taxon>Bacillariophyta</taxon>
        <taxon>Coscinodiscophyceae</taxon>
        <taxon>Thalassiosirophycidae</taxon>
        <taxon>Thalassiosirales</taxon>
        <taxon>Skeletonemataceae</taxon>
        <taxon>Skeletonema</taxon>
        <taxon>Skeletonema marinoi-dohrnii complex</taxon>
    </lineage>
</organism>
<comment type="caution">
    <text evidence="2">The sequence shown here is derived from an EMBL/GenBank/DDBJ whole genome shotgun (WGS) entry which is preliminary data.</text>
</comment>
<dbReference type="AlphaFoldDB" id="A0AAD9DBA3"/>
<sequence length="790" mass="87853">MTENQKHKTSEKDVVDSFERRIHNAFKELDDLEDSSSMSSTAANAGLLRKCKIKMFGSKKKKQETGEKDIVSGLEERFHNVVRGLEDVSVLSKCSAAAASTHTDDSGETEADEKLELGFIKYLPSSDMTNGIEEYYVRLCAIISSCMYLPQPLVHILEKQGCKLASIFLKEPPNVLLFDDHGIFETTNPPFSVTVAGKKMILAWRGSMSVMDWVRDFGFYVASSFRWKNVADVVSVQGAYLACVESCMAKHQDFILKMINKYHVTEILLTGHSLAGGVAQVAHLWFTGTMDPSIDPQPNPWKDLKNKVGLTVRTMSFEGPMTTVFMRSDDDELNQKGIDFINKCSANMCTTCYKMDVVPRMYGYVDFGLSMVENALHNATHNEGIIGIIEKDLVGRELESVLYLAKAYYTIARKLHLKNDITVAMQFQHLGHIIYYDSSEAKPQVLVDNPNGILTDAEGKTSPLPQFRDIKYVPTDDILDQLKDHIYILFGIDGFLLKIMIIALCCVDGAASDAHLEEEQGRRYATDYKTAANKVVVVVVLGLGLGGWLSRKQGTTDNIQVQVKMFGSKSKEQNTGERDIVTGFEERFQSVVKGLEDVSSKCSAAATNTGDSGETEADEKLEIKPAFIENLPSSDMTNGIEEYYVRLCATISGCMYSAQPPNIYQFSNLDTGYNLAGVGLNEPPNVLLFDDHGIFETTNPPFSVTVAGKKMILAWRGSHTVMDWKNVADVVSVQGAYLACVESCMAKHQDFILKKIKEHDVTEILLTGHSLAGYEPLKTQSYELIEKSPW</sequence>
<dbReference type="Gene3D" id="3.40.50.1820">
    <property type="entry name" value="alpha/beta hydrolase"/>
    <property type="match status" value="1"/>
</dbReference>
<reference evidence="2" key="1">
    <citation type="submission" date="2023-06" db="EMBL/GenBank/DDBJ databases">
        <title>Survivors Of The Sea: Transcriptome response of Skeletonema marinoi to long-term dormancy.</title>
        <authorList>
            <person name="Pinder M.I.M."/>
            <person name="Kourtchenko O."/>
            <person name="Robertson E.K."/>
            <person name="Larsson T."/>
            <person name="Maumus F."/>
            <person name="Osuna-Cruz C.M."/>
            <person name="Vancaester E."/>
            <person name="Stenow R."/>
            <person name="Vandepoele K."/>
            <person name="Ploug H."/>
            <person name="Bruchert V."/>
            <person name="Godhe A."/>
            <person name="Topel M."/>
        </authorList>
    </citation>
    <scope>NUCLEOTIDE SEQUENCE</scope>
    <source>
        <strain evidence="2">R05AC</strain>
    </source>
</reference>
<evidence type="ECO:0000313" key="2">
    <source>
        <dbReference type="EMBL" id="KAK1741027.1"/>
    </source>
</evidence>
<accession>A0AAD9DBA3</accession>
<gene>
    <name evidence="2" type="ORF">QTG54_008279</name>
</gene>
<protein>
    <recommendedName>
        <fullName evidence="1">Fungal lipase-type domain-containing protein</fullName>
    </recommendedName>
</protein>
<dbReference type="InterPro" id="IPR029058">
    <property type="entry name" value="AB_hydrolase_fold"/>
</dbReference>
<name>A0AAD9DBA3_9STRA</name>
<dbReference type="InterPro" id="IPR002921">
    <property type="entry name" value="Fungal_lipase-type"/>
</dbReference>
<dbReference type="SUPFAM" id="SSF53474">
    <property type="entry name" value="alpha/beta-Hydrolases"/>
    <property type="match status" value="2"/>
</dbReference>
<keyword evidence="3" id="KW-1185">Reference proteome</keyword>
<feature type="domain" description="Fungal lipase-type" evidence="1">
    <location>
        <begin position="202"/>
        <end position="292"/>
    </location>
</feature>
<dbReference type="Proteomes" id="UP001224775">
    <property type="component" value="Unassembled WGS sequence"/>
</dbReference>
<dbReference type="GO" id="GO:0006629">
    <property type="term" value="P:lipid metabolic process"/>
    <property type="evidence" value="ECO:0007669"/>
    <property type="project" value="InterPro"/>
</dbReference>
<proteinExistence type="predicted"/>
<evidence type="ECO:0000259" key="1">
    <source>
        <dbReference type="Pfam" id="PF01764"/>
    </source>
</evidence>
<dbReference type="Pfam" id="PF01764">
    <property type="entry name" value="Lipase_3"/>
    <property type="match status" value="1"/>
</dbReference>
<dbReference type="EMBL" id="JATAAI010000014">
    <property type="protein sequence ID" value="KAK1741027.1"/>
    <property type="molecule type" value="Genomic_DNA"/>
</dbReference>